<dbReference type="EMBL" id="JARJLG010000103">
    <property type="protein sequence ID" value="KAJ7745487.1"/>
    <property type="molecule type" value="Genomic_DNA"/>
</dbReference>
<proteinExistence type="predicted"/>
<name>A0AAD7IMZ5_9AGAR</name>
<gene>
    <name evidence="1" type="ORF">DFH07DRAFT_833762</name>
</gene>
<protein>
    <submittedName>
        <fullName evidence="1">Uncharacterized protein</fullName>
    </submittedName>
</protein>
<evidence type="ECO:0000313" key="2">
    <source>
        <dbReference type="Proteomes" id="UP001215280"/>
    </source>
</evidence>
<reference evidence="1" key="1">
    <citation type="submission" date="2023-03" db="EMBL/GenBank/DDBJ databases">
        <title>Massive genome expansion in bonnet fungi (Mycena s.s.) driven by repeated elements and novel gene families across ecological guilds.</title>
        <authorList>
            <consortium name="Lawrence Berkeley National Laboratory"/>
            <person name="Harder C.B."/>
            <person name="Miyauchi S."/>
            <person name="Viragh M."/>
            <person name="Kuo A."/>
            <person name="Thoen E."/>
            <person name="Andreopoulos B."/>
            <person name="Lu D."/>
            <person name="Skrede I."/>
            <person name="Drula E."/>
            <person name="Henrissat B."/>
            <person name="Morin E."/>
            <person name="Kohler A."/>
            <person name="Barry K."/>
            <person name="LaButti K."/>
            <person name="Morin E."/>
            <person name="Salamov A."/>
            <person name="Lipzen A."/>
            <person name="Mereny Z."/>
            <person name="Hegedus B."/>
            <person name="Baldrian P."/>
            <person name="Stursova M."/>
            <person name="Weitz H."/>
            <person name="Taylor A."/>
            <person name="Grigoriev I.V."/>
            <person name="Nagy L.G."/>
            <person name="Martin F."/>
            <person name="Kauserud H."/>
        </authorList>
    </citation>
    <scope>NUCLEOTIDE SEQUENCE</scope>
    <source>
        <strain evidence="1">CBHHK188m</strain>
    </source>
</reference>
<comment type="caution">
    <text evidence="1">The sequence shown here is derived from an EMBL/GenBank/DDBJ whole genome shotgun (WGS) entry which is preliminary data.</text>
</comment>
<keyword evidence="2" id="KW-1185">Reference proteome</keyword>
<organism evidence="1 2">
    <name type="scientific">Mycena maculata</name>
    <dbReference type="NCBI Taxonomy" id="230809"/>
    <lineage>
        <taxon>Eukaryota</taxon>
        <taxon>Fungi</taxon>
        <taxon>Dikarya</taxon>
        <taxon>Basidiomycota</taxon>
        <taxon>Agaricomycotina</taxon>
        <taxon>Agaricomycetes</taxon>
        <taxon>Agaricomycetidae</taxon>
        <taxon>Agaricales</taxon>
        <taxon>Marasmiineae</taxon>
        <taxon>Mycenaceae</taxon>
        <taxon>Mycena</taxon>
    </lineage>
</organism>
<accession>A0AAD7IMZ5</accession>
<dbReference type="Proteomes" id="UP001215280">
    <property type="component" value="Unassembled WGS sequence"/>
</dbReference>
<sequence length="215" mass="24891">MVVRPSGQLLLQIRLRRLQLKVTQPRTIIIPVKKSNLGSNGDQSEICTCRQIDRKSSHFATTKHLRPSLMLATRVSVLLLKKTSRPVSLAFNKTAFWLSCISPRPRTGLRPLLLSLHPLPSDCEHFRFCRKHWHLVCVQALSTILFTQATKHAPDEACQRPPLCLSQPWLVRLRCLSRAKCSKRFRNWSSSDRNSPCNRRFRSRICVRHGHWRCV</sequence>
<dbReference type="AlphaFoldDB" id="A0AAD7IMZ5"/>
<evidence type="ECO:0000313" key="1">
    <source>
        <dbReference type="EMBL" id="KAJ7745487.1"/>
    </source>
</evidence>